<dbReference type="GO" id="GO:0004197">
    <property type="term" value="F:cysteine-type endopeptidase activity"/>
    <property type="evidence" value="ECO:0007669"/>
    <property type="project" value="InterPro"/>
</dbReference>
<evidence type="ECO:0000259" key="5">
    <source>
        <dbReference type="PROSITE" id="PS51700"/>
    </source>
</evidence>
<reference evidence="6" key="2">
    <citation type="submission" date="2021-12" db="EMBL/GenBank/DDBJ databases">
        <title>Resequencing data analysis of finger millet.</title>
        <authorList>
            <person name="Hatakeyama M."/>
            <person name="Aluri S."/>
            <person name="Balachadran M.T."/>
            <person name="Sivarajan S.R."/>
            <person name="Poveda L."/>
            <person name="Shimizu-Inatsugi R."/>
            <person name="Schlapbach R."/>
            <person name="Sreeman S.M."/>
            <person name="Shimizu K.K."/>
        </authorList>
    </citation>
    <scope>NUCLEOTIDE SEQUENCE</scope>
</reference>
<evidence type="ECO:0000256" key="1">
    <source>
        <dbReference type="ARBA" id="ARBA00000451"/>
    </source>
</evidence>
<organism evidence="6 7">
    <name type="scientific">Eleusine coracana subsp. coracana</name>
    <dbReference type="NCBI Taxonomy" id="191504"/>
    <lineage>
        <taxon>Eukaryota</taxon>
        <taxon>Viridiplantae</taxon>
        <taxon>Streptophyta</taxon>
        <taxon>Embryophyta</taxon>
        <taxon>Tracheophyta</taxon>
        <taxon>Spermatophyta</taxon>
        <taxon>Magnoliopsida</taxon>
        <taxon>Liliopsida</taxon>
        <taxon>Poales</taxon>
        <taxon>Poaceae</taxon>
        <taxon>PACMAD clade</taxon>
        <taxon>Chloridoideae</taxon>
        <taxon>Cynodonteae</taxon>
        <taxon>Eleusininae</taxon>
        <taxon>Eleusine</taxon>
    </lineage>
</organism>
<keyword evidence="3" id="KW-0378">Hydrolase</keyword>
<dbReference type="GO" id="GO:0006508">
    <property type="term" value="P:proteolysis"/>
    <property type="evidence" value="ECO:0007669"/>
    <property type="project" value="InterPro"/>
</dbReference>
<dbReference type="Proteomes" id="UP001054889">
    <property type="component" value="Unassembled WGS sequence"/>
</dbReference>
<dbReference type="GO" id="GO:0005737">
    <property type="term" value="C:cytoplasm"/>
    <property type="evidence" value="ECO:0007669"/>
    <property type="project" value="TreeGrafter"/>
</dbReference>
<gene>
    <name evidence="6" type="primary">gb09972</name>
    <name evidence="6" type="ORF">PR202_gb09972</name>
</gene>
<evidence type="ECO:0000256" key="2">
    <source>
        <dbReference type="ARBA" id="ARBA00012489"/>
    </source>
</evidence>
<dbReference type="Pfam" id="PF03568">
    <property type="entry name" value="Separin_C"/>
    <property type="match status" value="1"/>
</dbReference>
<accession>A0AAV5EIP5</accession>
<evidence type="ECO:0000256" key="3">
    <source>
        <dbReference type="ARBA" id="ARBA00022801"/>
    </source>
</evidence>
<dbReference type="AlphaFoldDB" id="A0AAV5EIP5"/>
<dbReference type="InterPro" id="IPR030397">
    <property type="entry name" value="SEPARIN_core_dom"/>
</dbReference>
<dbReference type="GO" id="GO:0051307">
    <property type="term" value="P:meiotic chromosome separation"/>
    <property type="evidence" value="ECO:0007669"/>
    <property type="project" value="TreeGrafter"/>
</dbReference>
<dbReference type="InterPro" id="IPR005314">
    <property type="entry name" value="Peptidase_C50"/>
</dbReference>
<dbReference type="PANTHER" id="PTHR12792:SF0">
    <property type="entry name" value="SEPARIN"/>
    <property type="match status" value="1"/>
</dbReference>
<dbReference type="PANTHER" id="PTHR12792">
    <property type="entry name" value="EXTRA SPINDLE POLES 1-RELATED"/>
    <property type="match status" value="1"/>
</dbReference>
<sequence>MMQICKLLACVFLAINNRFLDSTAFIFPRISFFEPLGCIFPSNICRNSSQLPVSCYLRSVAQRKDFKGLYHGRFASVDIQYIEKHIIEFFNKLPDVPILCISVFGDDYVNILGDSLLMPSSFPAWMLLSRFDSTSKPTTMLLPVDAIPEEIQHEDISIKDLGDLTTSDKKWPCPWGYSITDYVAPAFKSILQDNFISLSSATLTTNDVQAKNVRWWSHRMKLNKYLDKVLKDIEQLWLGPWKCLLLGQQLADRHIEAALSHIIVGVEAEFKLEINPALIKAILGGIVSVDELQECVYQLILYKGYFGRGGCCGKDRLRAFSSRQIVDKALEKLRSLIKGAAKELPEEVHRGPVIFVLDISVQMLPWENLPIVRNQEIYRMPSMGSILFALDRSNYRYKDDEITGLPFPIIDPFNAFYLLNPSGDLSSTEKEFNQLFRNYEWKGKAGSGDPIRAEELILALTNHDLFVYLGHGSVQEIAAGSQYVSGKEIEKLDKCAAALLMGCSSGTLHCKGSYAPRGAPLSYLSAGSPVVIANLWDVSDKDIDRFCKALLNSWLQENLEDDNICSGCWQLTQELEALNIAAKDNGRTRQKSTRGKKSHKINDSASCCCRRRRIATYLSEARRACKLPLLIGASPVCYGVPTIIRKK</sequence>
<evidence type="ECO:0000313" key="6">
    <source>
        <dbReference type="EMBL" id="GJN22414.1"/>
    </source>
</evidence>
<dbReference type="EC" id="3.4.22.49" evidence="2"/>
<dbReference type="PROSITE" id="PS51700">
    <property type="entry name" value="SEPARIN"/>
    <property type="match status" value="1"/>
</dbReference>
<protein>
    <recommendedName>
        <fullName evidence="2">separase</fullName>
        <ecNumber evidence="2">3.4.22.49</ecNumber>
    </recommendedName>
</protein>
<feature type="domain" description="Peptidase C50" evidence="5">
    <location>
        <begin position="412"/>
        <end position="514"/>
    </location>
</feature>
<dbReference type="GO" id="GO:0005634">
    <property type="term" value="C:nucleus"/>
    <property type="evidence" value="ECO:0007669"/>
    <property type="project" value="InterPro"/>
</dbReference>
<comment type="catalytic activity">
    <reaction evidence="1">
        <text>All bonds known to be hydrolyzed by this endopeptidase have arginine in P1 and an acidic residue in P4. P6 is often occupied by an acidic residue or by a hydroxy-amino-acid residue, the phosphorylation of which enhances cleavage.</text>
        <dbReference type="EC" id="3.4.22.49"/>
    </reaction>
</comment>
<keyword evidence="7" id="KW-1185">Reference proteome</keyword>
<proteinExistence type="predicted"/>
<dbReference type="EMBL" id="BQKI01000075">
    <property type="protein sequence ID" value="GJN22414.1"/>
    <property type="molecule type" value="Genomic_DNA"/>
</dbReference>
<name>A0AAV5EIP5_ELECO</name>
<comment type="caution">
    <text evidence="6">The sequence shown here is derived from an EMBL/GenBank/DDBJ whole genome shotgun (WGS) entry which is preliminary data.</text>
</comment>
<reference evidence="6" key="1">
    <citation type="journal article" date="2018" name="DNA Res.">
        <title>Multiple hybrid de novo genome assembly of finger millet, an orphan allotetraploid crop.</title>
        <authorList>
            <person name="Hatakeyama M."/>
            <person name="Aluri S."/>
            <person name="Balachadran M.T."/>
            <person name="Sivarajan S.R."/>
            <person name="Patrignani A."/>
            <person name="Gruter S."/>
            <person name="Poveda L."/>
            <person name="Shimizu-Inatsugi R."/>
            <person name="Baeten J."/>
            <person name="Francoijs K.J."/>
            <person name="Nataraja K.N."/>
            <person name="Reddy Y.A.N."/>
            <person name="Phadnis S."/>
            <person name="Ravikumar R.L."/>
            <person name="Schlapbach R."/>
            <person name="Sreeman S.M."/>
            <person name="Shimizu K.K."/>
        </authorList>
    </citation>
    <scope>NUCLEOTIDE SEQUENCE</scope>
</reference>
<evidence type="ECO:0000256" key="4">
    <source>
        <dbReference type="ARBA" id="ARBA00022829"/>
    </source>
</evidence>
<evidence type="ECO:0000313" key="7">
    <source>
        <dbReference type="Proteomes" id="UP001054889"/>
    </source>
</evidence>
<keyword evidence="4" id="KW-0159">Chromosome partition</keyword>
<dbReference type="GO" id="GO:0072686">
    <property type="term" value="C:mitotic spindle"/>
    <property type="evidence" value="ECO:0007669"/>
    <property type="project" value="TreeGrafter"/>
</dbReference>